<sequence length="661" mass="67880" precursor="true">MHAILLRTLLALCAIFPAAADAGVFPLDGQPEFLEARDVFRVEVADADEGIVRMRATIPPGYYIYRHRLRLEAAGTTVPLVLPRGLPKTDEFFGTSEVYRDAVEFEARSVGGTTAVLHWQGCADAGICYPPQTLRLALPATASRAASPAPAALPAPNVRTAAPRAAMAADADATLRGSNEALADATRASASGAPPTPGASASEQASAPSAIPAAVAPDPGQVPALAEDEALARRLAGSGLAVSIAVFFGLGLLLAFTPCTLPMVPIVSSLVVGGQPSPRRALLLSTAYVLPMALTYAALGVVAGLSGANLQAALQQPWLLGGFAVLFVVLALAMFGAFELQLPVWLRDRLDRAGRGTGGGTVAGAAAMGLLSALLVGPCMTAPLAGALIYIGQSGDPVTGGLALFALGLGMGLPLLLIALFGARVLPRPGPWMARVKAAFGFVLLALAVSMAGRVLPAAVTLSLWGAWLIMVAAGLLALGAESPAGVLGRWAPRALAAVAAVWAMALMLGGAAGGTDPLRPLEPIGGAPAAAATRPATPAYVHVKSNDDVARRIAEAGARGEWTLVDFYADWCVSCHVIEREVFADPAVAAALSRMQVLRPDVTANDATDQALMRAWQVIGPPTLLLIGPDGRERRALRTTGEIAPEAFFERLQRAGAGGT</sequence>
<reference evidence="22" key="1">
    <citation type="journal article" date="2019" name="Int. J. Syst. Evol. Microbiol.">
        <title>The Global Catalogue of Microorganisms (GCM) 10K type strain sequencing project: providing services to taxonomists for standard genome sequencing and annotation.</title>
        <authorList>
            <consortium name="The Broad Institute Genomics Platform"/>
            <consortium name="The Broad Institute Genome Sequencing Center for Infectious Disease"/>
            <person name="Wu L."/>
            <person name="Ma J."/>
        </authorList>
    </citation>
    <scope>NUCLEOTIDE SEQUENCE [LARGE SCALE GENOMIC DNA]</scope>
    <source>
        <strain evidence="22">KCTC 22558</strain>
    </source>
</reference>
<dbReference type="Gene3D" id="3.40.30.10">
    <property type="entry name" value="Glutaredoxin"/>
    <property type="match status" value="1"/>
</dbReference>
<feature type="disulfide bond" description="Redox-active" evidence="18">
    <location>
        <begin position="122"/>
        <end position="128"/>
    </location>
</feature>
<keyword evidence="7 18" id="KW-0732">Signal</keyword>
<proteinExistence type="inferred from homology"/>
<feature type="disulfide bond" description="Redox-active" evidence="18">
    <location>
        <begin position="573"/>
        <end position="576"/>
    </location>
</feature>
<evidence type="ECO:0000256" key="6">
    <source>
        <dbReference type="ARBA" id="ARBA00022692"/>
    </source>
</evidence>
<keyword evidence="10 18" id="KW-1133">Transmembrane helix</keyword>
<evidence type="ECO:0000256" key="17">
    <source>
        <dbReference type="ARBA" id="ARBA00047804"/>
    </source>
</evidence>
<evidence type="ECO:0000259" key="20">
    <source>
        <dbReference type="PROSITE" id="PS51352"/>
    </source>
</evidence>
<dbReference type="SUPFAM" id="SSF74863">
    <property type="entry name" value="Thiol:disulfide interchange protein DsbD, N-terminal domain (DsbD-alpha)"/>
    <property type="match status" value="1"/>
</dbReference>
<dbReference type="NCBIfam" id="NF001419">
    <property type="entry name" value="PRK00293.1"/>
    <property type="match status" value="1"/>
</dbReference>
<evidence type="ECO:0000256" key="7">
    <source>
        <dbReference type="ARBA" id="ARBA00022729"/>
    </source>
</evidence>
<dbReference type="Pfam" id="PF11412">
    <property type="entry name" value="DsbD_N"/>
    <property type="match status" value="1"/>
</dbReference>
<organism evidence="21 22">
    <name type="scientific">Cognatilysobacter xinjiangensis</name>
    <dbReference type="NCBI Taxonomy" id="546892"/>
    <lineage>
        <taxon>Bacteria</taxon>
        <taxon>Pseudomonadati</taxon>
        <taxon>Pseudomonadota</taxon>
        <taxon>Gammaproteobacteria</taxon>
        <taxon>Lysobacterales</taxon>
        <taxon>Lysobacteraceae</taxon>
        <taxon>Cognatilysobacter</taxon>
    </lineage>
</organism>
<evidence type="ECO:0000256" key="9">
    <source>
        <dbReference type="ARBA" id="ARBA00022982"/>
    </source>
</evidence>
<accession>A0ABQ3BTS6</accession>
<dbReference type="InterPro" id="IPR022910">
    <property type="entry name" value="Thiol_diS_interchange_DbsD"/>
</dbReference>
<dbReference type="EC" id="1.8.1.8" evidence="18"/>
<dbReference type="InterPro" id="IPR035671">
    <property type="entry name" value="DsbD_gamma"/>
</dbReference>
<dbReference type="RefSeq" id="WP_189447171.1">
    <property type="nucleotide sequence ID" value="NZ_BMXY01000001.1"/>
</dbReference>
<gene>
    <name evidence="18" type="primary">dsbD</name>
    <name evidence="21" type="ORF">GCM10008101_08780</name>
</gene>
<feature type="compositionally biased region" description="Low complexity" evidence="19">
    <location>
        <begin position="185"/>
        <end position="213"/>
    </location>
</feature>
<feature type="transmembrane region" description="Helical" evidence="18">
    <location>
        <begin position="282"/>
        <end position="306"/>
    </location>
</feature>
<dbReference type="PANTHER" id="PTHR32234:SF0">
    <property type="entry name" value="THIOL:DISULFIDE INTERCHANGE PROTEIN DSBD"/>
    <property type="match status" value="1"/>
</dbReference>
<comment type="subcellular location">
    <subcellularLocation>
        <location evidence="1 18">Cell inner membrane</location>
        <topology evidence="1 18">Multi-pass membrane protein</topology>
    </subcellularLocation>
</comment>
<evidence type="ECO:0000256" key="19">
    <source>
        <dbReference type="SAM" id="MobiDB-lite"/>
    </source>
</evidence>
<feature type="transmembrane region" description="Helical" evidence="18">
    <location>
        <begin position="318"/>
        <end position="340"/>
    </location>
</feature>
<evidence type="ECO:0000256" key="16">
    <source>
        <dbReference type="ARBA" id="ARBA00047388"/>
    </source>
</evidence>
<evidence type="ECO:0000256" key="11">
    <source>
        <dbReference type="ARBA" id="ARBA00023002"/>
    </source>
</evidence>
<keyword evidence="13 18" id="KW-0472">Membrane</keyword>
<evidence type="ECO:0000256" key="12">
    <source>
        <dbReference type="ARBA" id="ARBA00023027"/>
    </source>
</evidence>
<comment type="similarity">
    <text evidence="2 18">Belongs to the thioredoxin family. DsbD subfamily.</text>
</comment>
<keyword evidence="9 18" id="KW-0249">Electron transport</keyword>
<keyword evidence="3 18" id="KW-0813">Transport</keyword>
<dbReference type="InterPro" id="IPR036249">
    <property type="entry name" value="Thioredoxin-like_sf"/>
</dbReference>
<dbReference type="InterPro" id="IPR028250">
    <property type="entry name" value="DsbDN"/>
</dbReference>
<evidence type="ECO:0000313" key="21">
    <source>
        <dbReference type="EMBL" id="GGZ57442.1"/>
    </source>
</evidence>
<dbReference type="HAMAP" id="MF_00399">
    <property type="entry name" value="DbsD"/>
    <property type="match status" value="1"/>
</dbReference>
<keyword evidence="4 18" id="KW-1003">Cell membrane</keyword>
<dbReference type="Gene3D" id="2.60.40.1250">
    <property type="entry name" value="Thiol:disulfide interchange protein DsbD, N-terminal domain"/>
    <property type="match status" value="1"/>
</dbReference>
<feature type="transmembrane region" description="Helical" evidence="18">
    <location>
        <begin position="462"/>
        <end position="479"/>
    </location>
</feature>
<evidence type="ECO:0000256" key="18">
    <source>
        <dbReference type="HAMAP-Rule" id="MF_00399"/>
    </source>
</evidence>
<evidence type="ECO:0000313" key="22">
    <source>
        <dbReference type="Proteomes" id="UP000643403"/>
    </source>
</evidence>
<keyword evidence="6 18" id="KW-0812">Transmembrane</keyword>
<dbReference type="Pfam" id="PF13899">
    <property type="entry name" value="Thioredoxin_7"/>
    <property type="match status" value="1"/>
</dbReference>
<keyword evidence="8 18" id="KW-0201">Cytochrome c-type biogenesis</keyword>
<feature type="signal peptide" evidence="18">
    <location>
        <begin position="1"/>
        <end position="20"/>
    </location>
</feature>
<dbReference type="EMBL" id="BMXY01000001">
    <property type="protein sequence ID" value="GGZ57442.1"/>
    <property type="molecule type" value="Genomic_DNA"/>
</dbReference>
<keyword evidence="22" id="KW-1185">Reference proteome</keyword>
<keyword evidence="12 18" id="KW-0520">NAD</keyword>
<dbReference type="CDD" id="cd02953">
    <property type="entry name" value="DsbDgamma"/>
    <property type="match status" value="1"/>
</dbReference>
<evidence type="ECO:0000256" key="13">
    <source>
        <dbReference type="ARBA" id="ARBA00023136"/>
    </source>
</evidence>
<feature type="domain" description="Thioredoxin" evidence="20">
    <location>
        <begin position="524"/>
        <end position="658"/>
    </location>
</feature>
<dbReference type="InterPro" id="IPR013766">
    <property type="entry name" value="Thioredoxin_domain"/>
</dbReference>
<comment type="catalytic activity">
    <reaction evidence="17 18">
        <text>[protein]-dithiol + NADP(+) = [protein]-disulfide + NADPH + H(+)</text>
        <dbReference type="Rhea" id="RHEA:18753"/>
        <dbReference type="Rhea" id="RHEA-COMP:10593"/>
        <dbReference type="Rhea" id="RHEA-COMP:10594"/>
        <dbReference type="ChEBI" id="CHEBI:15378"/>
        <dbReference type="ChEBI" id="CHEBI:29950"/>
        <dbReference type="ChEBI" id="CHEBI:50058"/>
        <dbReference type="ChEBI" id="CHEBI:57783"/>
        <dbReference type="ChEBI" id="CHEBI:58349"/>
        <dbReference type="EC" id="1.8.1.8"/>
    </reaction>
</comment>
<keyword evidence="5 18" id="KW-0997">Cell inner membrane</keyword>
<dbReference type="Proteomes" id="UP000643403">
    <property type="component" value="Unassembled WGS sequence"/>
</dbReference>
<feature type="transmembrane region" description="Helical" evidence="18">
    <location>
        <begin position="438"/>
        <end position="456"/>
    </location>
</feature>
<comment type="caution">
    <text evidence="21">The sequence shown here is derived from an EMBL/GenBank/DDBJ whole genome shotgun (WGS) entry which is preliminary data.</text>
</comment>
<dbReference type="InterPro" id="IPR036929">
    <property type="entry name" value="DsbDN_sf"/>
</dbReference>
<feature type="transmembrane region" description="Helical" evidence="18">
    <location>
        <begin position="403"/>
        <end position="426"/>
    </location>
</feature>
<evidence type="ECO:0000256" key="4">
    <source>
        <dbReference type="ARBA" id="ARBA00022475"/>
    </source>
</evidence>
<dbReference type="PROSITE" id="PS51352">
    <property type="entry name" value="THIOREDOXIN_2"/>
    <property type="match status" value="1"/>
</dbReference>
<dbReference type="SUPFAM" id="SSF52833">
    <property type="entry name" value="Thioredoxin-like"/>
    <property type="match status" value="1"/>
</dbReference>
<dbReference type="InterPro" id="IPR003834">
    <property type="entry name" value="Cyt_c_assmbl_TM_dom"/>
</dbReference>
<feature type="chain" id="PRO_5044944855" description="Thiol:disulfide interchange protein DsbD" evidence="18">
    <location>
        <begin position="21"/>
        <end position="661"/>
    </location>
</feature>
<name>A0ABQ3BTS6_9GAMM</name>
<dbReference type="PANTHER" id="PTHR32234">
    <property type="entry name" value="THIOL:DISULFIDE INTERCHANGE PROTEIN DSBD"/>
    <property type="match status" value="1"/>
</dbReference>
<comment type="catalytic activity">
    <reaction evidence="16 18">
        <text>[protein]-dithiol + NAD(+) = [protein]-disulfide + NADH + H(+)</text>
        <dbReference type="Rhea" id="RHEA:18749"/>
        <dbReference type="Rhea" id="RHEA-COMP:10593"/>
        <dbReference type="Rhea" id="RHEA-COMP:10594"/>
        <dbReference type="ChEBI" id="CHEBI:15378"/>
        <dbReference type="ChEBI" id="CHEBI:29950"/>
        <dbReference type="ChEBI" id="CHEBI:50058"/>
        <dbReference type="ChEBI" id="CHEBI:57540"/>
        <dbReference type="ChEBI" id="CHEBI:57945"/>
        <dbReference type="EC" id="1.8.1.8"/>
    </reaction>
</comment>
<protein>
    <recommendedName>
        <fullName evidence="18">Thiol:disulfide interchange protein DsbD</fullName>
        <ecNumber evidence="18">1.8.1.8</ecNumber>
    </recommendedName>
    <alternativeName>
        <fullName evidence="18">Protein-disulfide reductase</fullName>
        <shortName evidence="18">Disulfide reductase</shortName>
    </alternativeName>
</protein>
<feature type="transmembrane region" description="Helical" evidence="18">
    <location>
        <begin position="491"/>
        <end position="513"/>
    </location>
</feature>
<keyword evidence="11 18" id="KW-0560">Oxidoreductase</keyword>
<evidence type="ECO:0000256" key="3">
    <source>
        <dbReference type="ARBA" id="ARBA00022448"/>
    </source>
</evidence>
<dbReference type="Pfam" id="PF02683">
    <property type="entry name" value="DsbD_TM"/>
    <property type="match status" value="1"/>
</dbReference>
<evidence type="ECO:0000256" key="8">
    <source>
        <dbReference type="ARBA" id="ARBA00022748"/>
    </source>
</evidence>
<comment type="caution">
    <text evidence="18">Lacks conserved residue(s) required for the propagation of feature annotation.</text>
</comment>
<feature type="transmembrane region" description="Helical" evidence="18">
    <location>
        <begin position="361"/>
        <end position="391"/>
    </location>
</feature>
<keyword evidence="14 18" id="KW-1015">Disulfide bond</keyword>
<keyword evidence="15 18" id="KW-0676">Redox-active center</keyword>
<dbReference type="PROSITE" id="PS00194">
    <property type="entry name" value="THIOREDOXIN_1"/>
    <property type="match status" value="1"/>
</dbReference>
<comment type="function">
    <text evidence="18">Required to facilitate the formation of correct disulfide bonds in some periplasmic proteins and for the assembly of the periplasmic c-type cytochromes. Acts by transferring electrons from cytoplasmic thioredoxin to the periplasm. This transfer involves a cascade of disulfide bond formation and reduction steps.</text>
</comment>
<evidence type="ECO:0000256" key="15">
    <source>
        <dbReference type="ARBA" id="ARBA00023284"/>
    </source>
</evidence>
<evidence type="ECO:0000256" key="1">
    <source>
        <dbReference type="ARBA" id="ARBA00004429"/>
    </source>
</evidence>
<evidence type="ECO:0000256" key="14">
    <source>
        <dbReference type="ARBA" id="ARBA00023157"/>
    </source>
</evidence>
<evidence type="ECO:0000256" key="2">
    <source>
        <dbReference type="ARBA" id="ARBA00007241"/>
    </source>
</evidence>
<feature type="region of interest" description="Disordered" evidence="19">
    <location>
        <begin position="184"/>
        <end position="213"/>
    </location>
</feature>
<evidence type="ECO:0000256" key="5">
    <source>
        <dbReference type="ARBA" id="ARBA00022519"/>
    </source>
</evidence>
<dbReference type="InterPro" id="IPR017937">
    <property type="entry name" value="Thioredoxin_CS"/>
</dbReference>
<evidence type="ECO:0000256" key="10">
    <source>
        <dbReference type="ARBA" id="ARBA00022989"/>
    </source>
</evidence>